<keyword evidence="1" id="KW-0812">Transmembrane</keyword>
<dbReference type="eggNOG" id="ENOG503330V">
    <property type="taxonomic scope" value="Bacteria"/>
</dbReference>
<reference evidence="2" key="1">
    <citation type="submission" date="2013-12" db="EMBL/GenBank/DDBJ databases">
        <authorList>
            <person name="Linke B."/>
        </authorList>
    </citation>
    <scope>NUCLEOTIDE SEQUENCE [LARGE SCALE GENOMIC DNA]</scope>
    <source>
        <strain evidence="2">CRIB-18</strain>
    </source>
</reference>
<evidence type="ECO:0000313" key="3">
    <source>
        <dbReference type="Proteomes" id="UP000031552"/>
    </source>
</evidence>
<gene>
    <name evidence="2" type="primary">mreD</name>
    <name evidence="2" type="ORF">CSEC_2197</name>
</gene>
<feature type="transmembrane region" description="Helical" evidence="1">
    <location>
        <begin position="6"/>
        <end position="26"/>
    </location>
</feature>
<dbReference type="STRING" id="1437425.CSEC_2197"/>
<evidence type="ECO:0000313" key="2">
    <source>
        <dbReference type="EMBL" id="CDR35003.1"/>
    </source>
</evidence>
<reference evidence="2" key="2">
    <citation type="submission" date="2014-09" db="EMBL/GenBank/DDBJ databases">
        <title>Criblamydia sequanensis harbors a mega-plasmid encoding arsenite resistance.</title>
        <authorList>
            <person name="Bertelli C."/>
            <person name="Goesmann A."/>
            <person name="Greub G."/>
        </authorList>
    </citation>
    <scope>NUCLEOTIDE SEQUENCE [LARGE SCALE GENOMIC DNA]</scope>
    <source>
        <strain evidence="2">CRIB-18</strain>
    </source>
</reference>
<dbReference type="Proteomes" id="UP000031552">
    <property type="component" value="Unassembled WGS sequence"/>
</dbReference>
<feature type="transmembrane region" description="Helical" evidence="1">
    <location>
        <begin position="33"/>
        <end position="61"/>
    </location>
</feature>
<sequence>MSLDRVKLWPVFFICFFFFMTLPIFLPKFRIDVFVSLFVIACYKLSLFECLSLVILTGFLYDLFAPQAHLGATSFIFSLSLLLIYQQKKRFFKDNLSTFPIMSFYFSITSSFFRIFFYERELFRQIDLNWIFSDFMLMSFADSVFGFAVFILPLILFKGRSKPGSEYFLRET</sequence>
<keyword evidence="1" id="KW-0472">Membrane</keyword>
<comment type="caution">
    <text evidence="2">The sequence shown here is derived from an EMBL/GenBank/DDBJ whole genome shotgun (WGS) entry which is preliminary data.</text>
</comment>
<keyword evidence="1" id="KW-1133">Transmembrane helix</keyword>
<keyword evidence="3" id="KW-1185">Reference proteome</keyword>
<accession>A0A090D371</accession>
<proteinExistence type="predicted"/>
<evidence type="ECO:0000256" key="1">
    <source>
        <dbReference type="SAM" id="Phobius"/>
    </source>
</evidence>
<dbReference type="AlphaFoldDB" id="A0A090D371"/>
<feature type="transmembrane region" description="Helical" evidence="1">
    <location>
        <begin position="137"/>
        <end position="157"/>
    </location>
</feature>
<name>A0A090D371_9BACT</name>
<organism evidence="2 3">
    <name type="scientific">Candidatus Criblamydia sequanensis CRIB-18</name>
    <dbReference type="NCBI Taxonomy" id="1437425"/>
    <lineage>
        <taxon>Bacteria</taxon>
        <taxon>Pseudomonadati</taxon>
        <taxon>Chlamydiota</taxon>
        <taxon>Chlamydiia</taxon>
        <taxon>Parachlamydiales</taxon>
        <taxon>Candidatus Criblamydiaceae</taxon>
        <taxon>Candidatus Criblamydia</taxon>
    </lineage>
</organism>
<dbReference type="EMBL" id="CCEJ010000011">
    <property type="protein sequence ID" value="CDR35003.1"/>
    <property type="molecule type" value="Genomic_DNA"/>
</dbReference>
<protein>
    <submittedName>
        <fullName evidence="2">Rod shape-determining protein MreD</fullName>
    </submittedName>
</protein>
<feature type="transmembrane region" description="Helical" evidence="1">
    <location>
        <begin position="97"/>
        <end position="117"/>
    </location>
</feature>
<feature type="transmembrane region" description="Helical" evidence="1">
    <location>
        <begin position="67"/>
        <end position="85"/>
    </location>
</feature>